<protein>
    <submittedName>
        <fullName evidence="5">AraC-type DNA-binding protein</fullName>
    </submittedName>
</protein>
<dbReference type="EMBL" id="FRDN01000008">
    <property type="protein sequence ID" value="SHN74834.1"/>
    <property type="molecule type" value="Genomic_DNA"/>
</dbReference>
<evidence type="ECO:0000256" key="3">
    <source>
        <dbReference type="ARBA" id="ARBA00023163"/>
    </source>
</evidence>
<dbReference type="InterPro" id="IPR009057">
    <property type="entry name" value="Homeodomain-like_sf"/>
</dbReference>
<dbReference type="STRING" id="1121395.SAMN02745215_02571"/>
<gene>
    <name evidence="5" type="ORF">SAMN02745215_02571</name>
</gene>
<dbReference type="PRINTS" id="PR00032">
    <property type="entry name" value="HTHARAC"/>
</dbReference>
<dbReference type="Proteomes" id="UP000184010">
    <property type="component" value="Unassembled WGS sequence"/>
</dbReference>
<evidence type="ECO:0000256" key="2">
    <source>
        <dbReference type="ARBA" id="ARBA00023125"/>
    </source>
</evidence>
<evidence type="ECO:0000259" key="4">
    <source>
        <dbReference type="PROSITE" id="PS01124"/>
    </source>
</evidence>
<dbReference type="PROSITE" id="PS01124">
    <property type="entry name" value="HTH_ARAC_FAMILY_2"/>
    <property type="match status" value="1"/>
</dbReference>
<dbReference type="SMART" id="SM00342">
    <property type="entry name" value="HTH_ARAC"/>
    <property type="match status" value="1"/>
</dbReference>
<accession>A0A1M7TVR9</accession>
<dbReference type="SUPFAM" id="SSF46689">
    <property type="entry name" value="Homeodomain-like"/>
    <property type="match status" value="1"/>
</dbReference>
<evidence type="ECO:0000313" key="5">
    <source>
        <dbReference type="EMBL" id="SHN74834.1"/>
    </source>
</evidence>
<proteinExistence type="predicted"/>
<sequence>MTGNIQKHYTLEELSARFEIPLTSMKTCFKGVYGTSVFAYMRTYRMHQAAVLLRTNRRESVAEIAGRVGYDNPGKFAMAFKKIMGKSPLEYRKSFV</sequence>
<dbReference type="InterPro" id="IPR020449">
    <property type="entry name" value="Tscrpt_reg_AraC-type_HTH"/>
</dbReference>
<dbReference type="PANTHER" id="PTHR47893">
    <property type="entry name" value="REGULATORY PROTEIN PCHR"/>
    <property type="match status" value="1"/>
</dbReference>
<keyword evidence="2 5" id="KW-0238">DNA-binding</keyword>
<keyword evidence="3" id="KW-0804">Transcription</keyword>
<dbReference type="Pfam" id="PF12833">
    <property type="entry name" value="HTH_18"/>
    <property type="match status" value="1"/>
</dbReference>
<organism evidence="5 6">
    <name type="scientific">Desulfitobacterium chlororespirans DSM 11544</name>
    <dbReference type="NCBI Taxonomy" id="1121395"/>
    <lineage>
        <taxon>Bacteria</taxon>
        <taxon>Bacillati</taxon>
        <taxon>Bacillota</taxon>
        <taxon>Clostridia</taxon>
        <taxon>Eubacteriales</taxon>
        <taxon>Desulfitobacteriaceae</taxon>
        <taxon>Desulfitobacterium</taxon>
    </lineage>
</organism>
<dbReference type="AlphaFoldDB" id="A0A1M7TVR9"/>
<evidence type="ECO:0000256" key="1">
    <source>
        <dbReference type="ARBA" id="ARBA00023015"/>
    </source>
</evidence>
<dbReference type="PANTHER" id="PTHR47893:SF1">
    <property type="entry name" value="REGULATORY PROTEIN PCHR"/>
    <property type="match status" value="1"/>
</dbReference>
<keyword evidence="6" id="KW-1185">Reference proteome</keyword>
<keyword evidence="1" id="KW-0805">Transcription regulation</keyword>
<dbReference type="Gene3D" id="1.10.10.60">
    <property type="entry name" value="Homeodomain-like"/>
    <property type="match status" value="1"/>
</dbReference>
<feature type="domain" description="HTH araC/xylS-type" evidence="4">
    <location>
        <begin position="1"/>
        <end position="94"/>
    </location>
</feature>
<dbReference type="InterPro" id="IPR053142">
    <property type="entry name" value="PchR_regulatory_protein"/>
</dbReference>
<dbReference type="GO" id="GO:0003700">
    <property type="term" value="F:DNA-binding transcription factor activity"/>
    <property type="evidence" value="ECO:0007669"/>
    <property type="project" value="InterPro"/>
</dbReference>
<dbReference type="InterPro" id="IPR018060">
    <property type="entry name" value="HTH_AraC"/>
</dbReference>
<evidence type="ECO:0000313" key="6">
    <source>
        <dbReference type="Proteomes" id="UP000184010"/>
    </source>
</evidence>
<dbReference type="GO" id="GO:0043565">
    <property type="term" value="F:sequence-specific DNA binding"/>
    <property type="evidence" value="ECO:0007669"/>
    <property type="project" value="InterPro"/>
</dbReference>
<name>A0A1M7TVR9_9FIRM</name>
<reference evidence="6" key="1">
    <citation type="submission" date="2016-12" db="EMBL/GenBank/DDBJ databases">
        <authorList>
            <person name="Varghese N."/>
            <person name="Submissions S."/>
        </authorList>
    </citation>
    <scope>NUCLEOTIDE SEQUENCE [LARGE SCALE GENOMIC DNA]</scope>
    <source>
        <strain evidence="6">DSM 11544</strain>
    </source>
</reference>